<sequence>MDNVINFKTAEGIRQDLQEKIDHLTYEQEIPKFKRIPRHVGVIPDGNRRWALNCGLQKKDGYKYGLDPGFHLYELCKDLGVEELTLYGFTVDNTKRPADQKVAFQQACVDAVLQLTDKDAELLVVGNAESPCFPEELKPFLTRTKFGSGGIKVNFLVNYGWDWDLMHEDGLASKDISRMDIIMRWGGHRRLSGFLPVQSVYADIFVLEEYWPEFTPEQFFRGLKWYQDLDQTLGG</sequence>
<organism evidence="3 4">
    <name type="scientific">Clostridium aminobutyricum</name>
    <dbReference type="NCBI Taxonomy" id="33953"/>
    <lineage>
        <taxon>Bacteria</taxon>
        <taxon>Bacillati</taxon>
        <taxon>Bacillota</taxon>
        <taxon>Clostridia</taxon>
        <taxon>Eubacteriales</taxon>
        <taxon>Clostridiaceae</taxon>
        <taxon>Clostridium</taxon>
    </lineage>
</organism>
<keyword evidence="1" id="KW-0808">Transferase</keyword>
<evidence type="ECO:0000313" key="4">
    <source>
        <dbReference type="Proteomes" id="UP000664545"/>
    </source>
</evidence>
<dbReference type="InterPro" id="IPR036424">
    <property type="entry name" value="UPP_synth-like_sf"/>
</dbReference>
<dbReference type="Proteomes" id="UP000664545">
    <property type="component" value="Unassembled WGS sequence"/>
</dbReference>
<dbReference type="GO" id="GO:0016094">
    <property type="term" value="P:polyprenol biosynthetic process"/>
    <property type="evidence" value="ECO:0007669"/>
    <property type="project" value="TreeGrafter"/>
</dbReference>
<dbReference type="Pfam" id="PF01255">
    <property type="entry name" value="Prenyltransf"/>
    <property type="match status" value="2"/>
</dbReference>
<dbReference type="PANTHER" id="PTHR10291:SF43">
    <property type="entry name" value="DEHYDRODOLICHYL DIPHOSPHATE SYNTHASE COMPLEX SUBUNIT DHDDS"/>
    <property type="match status" value="1"/>
</dbReference>
<evidence type="ECO:0000256" key="1">
    <source>
        <dbReference type="ARBA" id="ARBA00022679"/>
    </source>
</evidence>
<gene>
    <name evidence="3" type="ORF">JYB65_05995</name>
</gene>
<evidence type="ECO:0000313" key="3">
    <source>
        <dbReference type="EMBL" id="MBN7772911.1"/>
    </source>
</evidence>
<dbReference type="SUPFAM" id="SSF64005">
    <property type="entry name" value="Undecaprenyl diphosphate synthase"/>
    <property type="match status" value="1"/>
</dbReference>
<reference evidence="3" key="1">
    <citation type="submission" date="2021-02" db="EMBL/GenBank/DDBJ databases">
        <title>Abyssanaerobacter marinus gen.nov., sp., nov, anaerobic bacterium isolated from the Onnuri vent field of Indian Ocean and suggestion of Mogibacteriaceae fam. nov., and proposal of reclassification of ambiguous this family's genus member.</title>
        <authorList>
            <person name="Kim Y.J."/>
            <person name="Yang J.-A."/>
        </authorList>
    </citation>
    <scope>NUCLEOTIDE SEQUENCE</scope>
    <source>
        <strain evidence="3">DSM 2634</strain>
    </source>
</reference>
<keyword evidence="4" id="KW-1185">Reference proteome</keyword>
<comment type="caution">
    <text evidence="3">The sequence shown here is derived from an EMBL/GenBank/DDBJ whole genome shotgun (WGS) entry which is preliminary data.</text>
</comment>
<dbReference type="AlphaFoldDB" id="A0A939D868"/>
<dbReference type="PANTHER" id="PTHR10291">
    <property type="entry name" value="DEHYDRODOLICHYL DIPHOSPHATE SYNTHASE FAMILY MEMBER"/>
    <property type="match status" value="1"/>
</dbReference>
<name>A0A939D868_CLOAM</name>
<accession>A0A939D868</accession>
<dbReference type="InterPro" id="IPR001441">
    <property type="entry name" value="UPP_synth-like"/>
</dbReference>
<dbReference type="EMBL" id="JAFJZZ010000001">
    <property type="protein sequence ID" value="MBN7772911.1"/>
    <property type="molecule type" value="Genomic_DNA"/>
</dbReference>
<dbReference type="Gene3D" id="3.40.1180.10">
    <property type="entry name" value="Decaprenyl diphosphate synthase-like"/>
    <property type="match status" value="2"/>
</dbReference>
<protein>
    <submittedName>
        <fullName evidence="3">Undecaprenyl diphosphate synthase family protein</fullName>
    </submittedName>
</protein>
<evidence type="ECO:0000256" key="2">
    <source>
        <dbReference type="ARBA" id="ARBA00038453"/>
    </source>
</evidence>
<comment type="similarity">
    <text evidence="2">Belongs to the UPP synthase family. Z-FPP synthase subfamily.</text>
</comment>
<dbReference type="GO" id="GO:0045547">
    <property type="term" value="F:ditrans,polycis-polyprenyl diphosphate synthase [(2E,6E)-farnesyl diphosphate specific] activity"/>
    <property type="evidence" value="ECO:0007669"/>
    <property type="project" value="TreeGrafter"/>
</dbReference>
<proteinExistence type="inferred from homology"/>
<dbReference type="CDD" id="cd00475">
    <property type="entry name" value="Cis_IPPS"/>
    <property type="match status" value="1"/>
</dbReference>